<keyword evidence="3" id="KW-0328">Glycosyltransferase</keyword>
<protein>
    <recommendedName>
        <fullName evidence="4">Glycosyltransferase</fullName>
        <ecNumber evidence="4">2.4.1.-</ecNumber>
    </recommendedName>
</protein>
<dbReference type="EMBL" id="JBFOLJ010000011">
    <property type="protein sequence ID" value="KAL2493747.1"/>
    <property type="molecule type" value="Genomic_DNA"/>
</dbReference>
<comment type="similarity">
    <text evidence="1 3">Belongs to the UDP-glycosyltransferase family.</text>
</comment>
<evidence type="ECO:0000256" key="4">
    <source>
        <dbReference type="RuleBase" id="RU362057"/>
    </source>
</evidence>
<accession>A0ABD1S1J4</accession>
<dbReference type="InterPro" id="IPR002213">
    <property type="entry name" value="UDP_glucos_trans"/>
</dbReference>
<dbReference type="EC" id="2.4.1.-" evidence="4"/>
<comment type="caution">
    <text evidence="5">The sequence shown here is derived from an EMBL/GenBank/DDBJ whole genome shotgun (WGS) entry which is preliminary data.</text>
</comment>
<sequence>MKLMKKKVILIPYPAHGHVTPMLQLASVLPKFGLKPVVIVPEFIHHRLSPQINERHGILCISIPDGLHAETPRDFFSIDKAMEDYFPSRLDDVVGELNRDEGDDGGILCFIVDLLASWAINVGNKYGVQVAGFWPAMQTTYRLIAAIPAMVRSGIISEDGCPLHKSPIRLYPGQPTLTTDDLPWLIGSSAARSSRFKFWSRTLDRSNTLNWLLMNTFPDEFHQKQLISTSCTQGVRQNFQIGPLNMHSTTSRISSIFWQEDKSCLEWLNNQNDGSVVYVSFGSWVSPLEKLKVNNLAMALEASWRPFLWVLGPSWRQGLPLGYVERMLGRGRIVSWAPQMEVLQHEAVACYLTHCGWNSIMEAIQCKKPLLCYPVAGDQFVNCAYIVDAWKIGVKINGFGRRELEEGFTRLMEDNEISQRILRLNEKLFGNEGRSKAMANLANFVQDIKKLLLT</sequence>
<dbReference type="AlphaFoldDB" id="A0ABD1S1J4"/>
<proteinExistence type="inferred from homology"/>
<dbReference type="SUPFAM" id="SSF53756">
    <property type="entry name" value="UDP-Glycosyltransferase/glycogen phosphorylase"/>
    <property type="match status" value="1"/>
</dbReference>
<gene>
    <name evidence="5" type="ORF">Fot_37504</name>
</gene>
<dbReference type="PANTHER" id="PTHR11926:SF1402">
    <property type="entry name" value="GLYCOSYLTRANSFERASE"/>
    <property type="match status" value="1"/>
</dbReference>
<dbReference type="Proteomes" id="UP001604277">
    <property type="component" value="Unassembled WGS sequence"/>
</dbReference>
<dbReference type="Pfam" id="PF00201">
    <property type="entry name" value="UDPGT"/>
    <property type="match status" value="1"/>
</dbReference>
<evidence type="ECO:0000256" key="3">
    <source>
        <dbReference type="RuleBase" id="RU003718"/>
    </source>
</evidence>
<name>A0ABD1S1J4_9LAMI</name>
<evidence type="ECO:0000313" key="6">
    <source>
        <dbReference type="Proteomes" id="UP001604277"/>
    </source>
</evidence>
<dbReference type="PROSITE" id="PS00375">
    <property type="entry name" value="UDPGT"/>
    <property type="match status" value="1"/>
</dbReference>
<evidence type="ECO:0000256" key="1">
    <source>
        <dbReference type="ARBA" id="ARBA00009995"/>
    </source>
</evidence>
<keyword evidence="6" id="KW-1185">Reference proteome</keyword>
<dbReference type="InterPro" id="IPR035595">
    <property type="entry name" value="UDP_glycos_trans_CS"/>
</dbReference>
<reference evidence="6" key="1">
    <citation type="submission" date="2024-07" db="EMBL/GenBank/DDBJ databases">
        <title>Two chromosome-level genome assemblies of Korean endemic species Abeliophyllum distichum and Forsythia ovata (Oleaceae).</title>
        <authorList>
            <person name="Jang H."/>
        </authorList>
    </citation>
    <scope>NUCLEOTIDE SEQUENCE [LARGE SCALE GENOMIC DNA]</scope>
</reference>
<organism evidence="5 6">
    <name type="scientific">Forsythia ovata</name>
    <dbReference type="NCBI Taxonomy" id="205694"/>
    <lineage>
        <taxon>Eukaryota</taxon>
        <taxon>Viridiplantae</taxon>
        <taxon>Streptophyta</taxon>
        <taxon>Embryophyta</taxon>
        <taxon>Tracheophyta</taxon>
        <taxon>Spermatophyta</taxon>
        <taxon>Magnoliopsida</taxon>
        <taxon>eudicotyledons</taxon>
        <taxon>Gunneridae</taxon>
        <taxon>Pentapetalae</taxon>
        <taxon>asterids</taxon>
        <taxon>lamiids</taxon>
        <taxon>Lamiales</taxon>
        <taxon>Oleaceae</taxon>
        <taxon>Forsythieae</taxon>
        <taxon>Forsythia</taxon>
    </lineage>
</organism>
<dbReference type="GO" id="GO:0016757">
    <property type="term" value="F:glycosyltransferase activity"/>
    <property type="evidence" value="ECO:0007669"/>
    <property type="project" value="UniProtKB-KW"/>
</dbReference>
<evidence type="ECO:0000313" key="5">
    <source>
        <dbReference type="EMBL" id="KAL2493747.1"/>
    </source>
</evidence>
<dbReference type="PANTHER" id="PTHR11926">
    <property type="entry name" value="GLUCOSYL/GLUCURONOSYL TRANSFERASES"/>
    <property type="match status" value="1"/>
</dbReference>
<dbReference type="Gene3D" id="3.40.50.2000">
    <property type="entry name" value="Glycogen Phosphorylase B"/>
    <property type="match status" value="2"/>
</dbReference>
<dbReference type="FunFam" id="3.40.50.2000:FF:000056">
    <property type="entry name" value="Glycosyltransferase"/>
    <property type="match status" value="1"/>
</dbReference>
<evidence type="ECO:0000256" key="2">
    <source>
        <dbReference type="ARBA" id="ARBA00022679"/>
    </source>
</evidence>
<dbReference type="CDD" id="cd03784">
    <property type="entry name" value="GT1_Gtf-like"/>
    <property type="match status" value="1"/>
</dbReference>
<keyword evidence="2 3" id="KW-0808">Transferase</keyword>